<keyword evidence="3" id="KW-1185">Reference proteome</keyword>
<accession>A0ABT8WVR3</accession>
<proteinExistence type="predicted"/>
<feature type="domain" description="YARHG" evidence="1">
    <location>
        <begin position="47"/>
        <end position="138"/>
    </location>
</feature>
<dbReference type="InterPro" id="IPR022601">
    <property type="entry name" value="DUF3160"/>
</dbReference>
<sequence length="807" mass="93452">MKYYILILISLFLFSCRSENSKKNNSSDSKQVDKIISKNIESEKETTEETIVFEEVDFEMDITKLSLSDIRILRNSFFAKQGYCFMKADLRAYFNTTNWYEKKMEDRWWSEEGGEIIEPISFTKQEQEFINKLKRREDELKSINLKTQNNRTVANMDNIVNLFQLEKVNPKLMDMLDKNGFAIVPNDNIQLFHVYEQNDYQQFPNFVTTDMYMQLFHMYFGYVLRTIEEDKFIKLISDICQSMMKDMNDIATSSSDSSIKNMAQYNETYYAIAYTVLTDKQVEVPSVFENLYHEELHHINEAIDKTSTFLDYNMVEFPYSLYKPRGHYTRTESLKKYFKAMMWLQTAPFCLDNDEQLKRAILSASVLAKNDNSMNNYKALMEPINFIIGAPDNVSFLNLAKLYNDGNYALGELLSNVDIFDNFRKEVKKVADAQNKIKPKLPKGCVDKINFIPQRYLVDNEILQELVDAESNPTKRGYPKGLDVMAAFGSHSAENLLLNELHEGENWDKYPDKLSDLKHKMKDVNWDATLYNKWIKTLLELQKPDNSYPYFMQNAQWQKKDLNASLSSWAELKHDAILYAEQPMAAECGGGGPPAPYTVGYVEPNIKYWSAVIELIDLTKSVLERNNLMTSEIGRITTKMRENAQFLLTASKKELAGKKLSEAEYRQIEYIGSTFEWITLDLVKQKGQYLDGWHNVKGPDKSVAIVADVYTANGNNNPDSGILHVATGDVNDIFVVVEIEGYLYITKGAVLNYHEFKLPLGNRLTDEEWQEMLENNEAPQQPEWIKEIILPIESPKSNEKIFYSSGC</sequence>
<dbReference type="SMART" id="SM01324">
    <property type="entry name" value="YARHG"/>
    <property type="match status" value="1"/>
</dbReference>
<dbReference type="Pfam" id="PF13308">
    <property type="entry name" value="YARHG"/>
    <property type="match status" value="1"/>
</dbReference>
<name>A0ABT8WVR3_9FLAO</name>
<dbReference type="PROSITE" id="PS51257">
    <property type="entry name" value="PROKAR_LIPOPROTEIN"/>
    <property type="match status" value="1"/>
</dbReference>
<comment type="caution">
    <text evidence="2">The sequence shown here is derived from an EMBL/GenBank/DDBJ whole genome shotgun (WGS) entry which is preliminary data.</text>
</comment>
<dbReference type="EMBL" id="JAUOEL010000010">
    <property type="protein sequence ID" value="MDO5976962.1"/>
    <property type="molecule type" value="Genomic_DNA"/>
</dbReference>
<dbReference type="Proteomes" id="UP001176806">
    <property type="component" value="Unassembled WGS sequence"/>
</dbReference>
<reference evidence="2" key="1">
    <citation type="submission" date="2023-07" db="EMBL/GenBank/DDBJ databases">
        <title>Two novel species in the genus Flavivirga.</title>
        <authorList>
            <person name="Kwon K."/>
        </authorList>
    </citation>
    <scope>NUCLEOTIDE SEQUENCE</scope>
    <source>
        <strain evidence="2">KACC 14158</strain>
    </source>
</reference>
<dbReference type="SMART" id="SM01325">
    <property type="entry name" value="DUF3160"/>
    <property type="match status" value="1"/>
</dbReference>
<gene>
    <name evidence="2" type="ORF">Q4Q40_22405</name>
</gene>
<organism evidence="2 3">
    <name type="scientific">Flavivirga jejuensis</name>
    <dbReference type="NCBI Taxonomy" id="870487"/>
    <lineage>
        <taxon>Bacteria</taxon>
        <taxon>Pseudomonadati</taxon>
        <taxon>Bacteroidota</taxon>
        <taxon>Flavobacteriia</taxon>
        <taxon>Flavobacteriales</taxon>
        <taxon>Flavobacteriaceae</taxon>
        <taxon>Flavivirga</taxon>
    </lineage>
</organism>
<dbReference type="InterPro" id="IPR038434">
    <property type="entry name" value="YARHG_sf"/>
</dbReference>
<dbReference type="InterPro" id="IPR025582">
    <property type="entry name" value="YARHG_dom"/>
</dbReference>
<evidence type="ECO:0000313" key="2">
    <source>
        <dbReference type="EMBL" id="MDO5976962.1"/>
    </source>
</evidence>
<dbReference type="Pfam" id="PF11369">
    <property type="entry name" value="DUF3160"/>
    <property type="match status" value="1"/>
</dbReference>
<dbReference type="RefSeq" id="WP_303304297.1">
    <property type="nucleotide sequence ID" value="NZ_BAABDA010000060.1"/>
</dbReference>
<dbReference type="Gene3D" id="1.20.58.1690">
    <property type="match status" value="1"/>
</dbReference>
<evidence type="ECO:0000259" key="1">
    <source>
        <dbReference type="SMART" id="SM01324"/>
    </source>
</evidence>
<evidence type="ECO:0000313" key="3">
    <source>
        <dbReference type="Proteomes" id="UP001176806"/>
    </source>
</evidence>
<protein>
    <submittedName>
        <fullName evidence="2">DUF3160 domain-containing protein</fullName>
    </submittedName>
</protein>